<keyword evidence="11" id="KW-1185">Reference proteome</keyword>
<keyword evidence="10" id="KW-0966">Cell projection</keyword>
<evidence type="ECO:0000259" key="9">
    <source>
        <dbReference type="Pfam" id="PF22692"/>
    </source>
</evidence>
<feature type="domain" description="Flagellar hook protein FlgE/F/G-like D1" evidence="9">
    <location>
        <begin position="83"/>
        <end position="144"/>
    </location>
</feature>
<dbReference type="AlphaFoldDB" id="A0A2Z6E8U4"/>
<gene>
    <name evidence="10" type="ORF">ALSL_2403</name>
</gene>
<dbReference type="Gene3D" id="2.60.98.20">
    <property type="entry name" value="Flagellar hook protein FlgE"/>
    <property type="match status" value="1"/>
</dbReference>
<name>A0A2Z6E8U4_9GAMM</name>
<dbReference type="InterPro" id="IPR037058">
    <property type="entry name" value="Falgellar_hook_FlgE_sf"/>
</dbReference>
<protein>
    <recommendedName>
        <fullName evidence="3 5">Flagellar hook protein FlgE</fullName>
    </recommendedName>
</protein>
<dbReference type="EMBL" id="AP018560">
    <property type="protein sequence ID" value="BBD81028.1"/>
    <property type="molecule type" value="Genomic_DNA"/>
</dbReference>
<keyword evidence="10" id="KW-0969">Cilium</keyword>
<dbReference type="Proteomes" id="UP000270530">
    <property type="component" value="Chromosome"/>
</dbReference>
<dbReference type="SUPFAM" id="SSF117143">
    <property type="entry name" value="Flagellar hook protein flgE"/>
    <property type="match status" value="1"/>
</dbReference>
<reference evidence="11" key="2">
    <citation type="submission" date="2018-06" db="EMBL/GenBank/DDBJ databases">
        <title>Genome sequence of Rhodanobacteraceae bacterium strain Dysh456.</title>
        <authorList>
            <person name="Fukui M."/>
        </authorList>
    </citation>
    <scope>NUCLEOTIDE SEQUENCE [LARGE SCALE GENOMIC DNA]</scope>
    <source>
        <strain evidence="11">Dysh456</strain>
    </source>
</reference>
<dbReference type="InterPro" id="IPR001444">
    <property type="entry name" value="Flag_bb_rod_N"/>
</dbReference>
<dbReference type="Pfam" id="PF22692">
    <property type="entry name" value="LlgE_F_G_D1"/>
    <property type="match status" value="1"/>
</dbReference>
<evidence type="ECO:0000259" key="8">
    <source>
        <dbReference type="Pfam" id="PF07559"/>
    </source>
</evidence>
<comment type="subcellular location">
    <subcellularLocation>
        <location evidence="1 5">Bacterial flagellum basal body</location>
    </subcellularLocation>
</comment>
<dbReference type="PROSITE" id="PS00588">
    <property type="entry name" value="FLAGELLA_BB_ROD"/>
    <property type="match status" value="1"/>
</dbReference>
<dbReference type="InterPro" id="IPR053967">
    <property type="entry name" value="LlgE_F_G-like_D1"/>
</dbReference>
<feature type="domain" description="Flagellar basal-body/hook protein C-terminal" evidence="7">
    <location>
        <begin position="358"/>
        <end position="401"/>
    </location>
</feature>
<evidence type="ECO:0000313" key="10">
    <source>
        <dbReference type="EMBL" id="BBD81028.1"/>
    </source>
</evidence>
<evidence type="ECO:0000256" key="4">
    <source>
        <dbReference type="ARBA" id="ARBA00023143"/>
    </source>
</evidence>
<keyword evidence="10" id="KW-0282">Flagellum</keyword>
<reference evidence="11" key="1">
    <citation type="submission" date="2018-04" db="EMBL/GenBank/DDBJ databases">
        <authorList>
            <person name="Watanabe M."/>
            <person name="Kojima H."/>
        </authorList>
    </citation>
    <scope>NUCLEOTIDE SEQUENCE [LARGE SCALE GENOMIC DNA]</scope>
    <source>
        <strain evidence="11">Dysh456</strain>
    </source>
</reference>
<dbReference type="Pfam" id="PF00460">
    <property type="entry name" value="Flg_bb_rod"/>
    <property type="match status" value="1"/>
</dbReference>
<dbReference type="InterPro" id="IPR037925">
    <property type="entry name" value="FlgE/F/G-like"/>
</dbReference>
<dbReference type="GO" id="GO:0009425">
    <property type="term" value="C:bacterial-type flagellum basal body"/>
    <property type="evidence" value="ECO:0007669"/>
    <property type="project" value="UniProtKB-SubCell"/>
</dbReference>
<dbReference type="GO" id="GO:0009424">
    <property type="term" value="C:bacterial-type flagellum hook"/>
    <property type="evidence" value="ECO:0007669"/>
    <property type="project" value="InterPro"/>
</dbReference>
<dbReference type="GO" id="GO:0005198">
    <property type="term" value="F:structural molecule activity"/>
    <property type="evidence" value="ECO:0007669"/>
    <property type="project" value="InterPro"/>
</dbReference>
<evidence type="ECO:0000313" key="11">
    <source>
        <dbReference type="Proteomes" id="UP000270530"/>
    </source>
</evidence>
<dbReference type="Pfam" id="PF06429">
    <property type="entry name" value="Flg_bbr_C"/>
    <property type="match status" value="1"/>
</dbReference>
<evidence type="ECO:0000256" key="1">
    <source>
        <dbReference type="ARBA" id="ARBA00004117"/>
    </source>
</evidence>
<dbReference type="InterPro" id="IPR002371">
    <property type="entry name" value="FlgK"/>
</dbReference>
<evidence type="ECO:0000256" key="5">
    <source>
        <dbReference type="RuleBase" id="RU362116"/>
    </source>
</evidence>
<accession>A0A2Z6E8U4</accession>
<evidence type="ECO:0000259" key="7">
    <source>
        <dbReference type="Pfam" id="PF06429"/>
    </source>
</evidence>
<evidence type="ECO:0000259" key="6">
    <source>
        <dbReference type="Pfam" id="PF00460"/>
    </source>
</evidence>
<dbReference type="InterPro" id="IPR019776">
    <property type="entry name" value="Flagellar_basal_body_rod_CS"/>
</dbReference>
<dbReference type="Pfam" id="PF07559">
    <property type="entry name" value="FlgE_D2"/>
    <property type="match status" value="1"/>
</dbReference>
<dbReference type="GO" id="GO:0071978">
    <property type="term" value="P:bacterial-type flagellum-dependent swarming motility"/>
    <property type="evidence" value="ECO:0007669"/>
    <property type="project" value="TreeGrafter"/>
</dbReference>
<dbReference type="OrthoDB" id="8578401at2"/>
<dbReference type="PANTHER" id="PTHR30435">
    <property type="entry name" value="FLAGELLAR PROTEIN"/>
    <property type="match status" value="1"/>
</dbReference>
<dbReference type="InterPro" id="IPR011491">
    <property type="entry name" value="FlgE_D2"/>
</dbReference>
<dbReference type="GO" id="GO:0044780">
    <property type="term" value="P:bacterial-type flagellum assembly"/>
    <property type="evidence" value="ECO:0007669"/>
    <property type="project" value="InterPro"/>
</dbReference>
<dbReference type="InterPro" id="IPR020013">
    <property type="entry name" value="Flagellar_FlgE/F/G"/>
</dbReference>
<comment type="function">
    <text evidence="5">A flexible structure which links the flagellar filament to the drive apparatus in the basal body.</text>
</comment>
<feature type="domain" description="Flagellar basal body rod protein N-terminal" evidence="6">
    <location>
        <begin position="3"/>
        <end position="33"/>
    </location>
</feature>
<dbReference type="NCBIfam" id="NF004238">
    <property type="entry name" value="PRK05682.1-1"/>
    <property type="match status" value="1"/>
</dbReference>
<comment type="similarity">
    <text evidence="2 5">Belongs to the flagella basal body rod proteins family.</text>
</comment>
<organism evidence="10 11">
    <name type="scientific">Aerosticca soli</name>
    <dbReference type="NCBI Taxonomy" id="2010829"/>
    <lineage>
        <taxon>Bacteria</taxon>
        <taxon>Pseudomonadati</taxon>
        <taxon>Pseudomonadota</taxon>
        <taxon>Gammaproteobacteria</taxon>
        <taxon>Lysobacterales</taxon>
        <taxon>Rhodanobacteraceae</taxon>
        <taxon>Aerosticca</taxon>
    </lineage>
</organism>
<evidence type="ECO:0000256" key="2">
    <source>
        <dbReference type="ARBA" id="ARBA00009677"/>
    </source>
</evidence>
<dbReference type="PANTHER" id="PTHR30435:SF1">
    <property type="entry name" value="FLAGELLAR HOOK PROTEIN FLGE"/>
    <property type="match status" value="1"/>
</dbReference>
<dbReference type="PRINTS" id="PR01005">
    <property type="entry name" value="FLGHOOKAP1"/>
</dbReference>
<dbReference type="InterPro" id="IPR010930">
    <property type="entry name" value="Flg_bb/hook_C_dom"/>
</dbReference>
<keyword evidence="4 5" id="KW-0975">Bacterial flagellum</keyword>
<dbReference type="KEGG" id="rbd:ALSL_2403"/>
<sequence>MALNQALSGINAAQSDLNVIANNIANANTTGFKGSRAEFADVYAVTGINLSATAVGGGARLVDVAQQFKQGDIQTTGNSLDLAISGNGFFVVDTGNGYAYTRAGAFHQDSSGNVVNAEGYKLQGYPYSTASGSFNTSTLTDLNLVTAQSSATATANVSIAANLPADASVPTVTPFDAANASSYNNSTTFTVYDSLGTAHQATAYYVKTSPGNWDVHLVVDGQDAGTSTLTFDSAGKLSAPTDGKRAFNSLTYPNGAASQALTLDFSKTTQFGTGYTPGTITQDGYTAGALASIDIDSTGVVTANYSNGQSSKIGQLAIANFQNLQGLRQLGNVCWMSSTDSGTAVMGTAGSGQYGSIQSGSLEESNTSDTTEQLVNMIKAQRDYQANAQVLATDNTLASSLFNAVSR</sequence>
<proteinExistence type="inferred from homology"/>
<dbReference type="GO" id="GO:0005829">
    <property type="term" value="C:cytosol"/>
    <property type="evidence" value="ECO:0007669"/>
    <property type="project" value="TreeGrafter"/>
</dbReference>
<dbReference type="NCBIfam" id="TIGR03506">
    <property type="entry name" value="FlgEFG_subfam"/>
    <property type="match status" value="1"/>
</dbReference>
<feature type="domain" description="Flagellar hook protein FlgE D2" evidence="8">
    <location>
        <begin position="162"/>
        <end position="285"/>
    </location>
</feature>
<dbReference type="RefSeq" id="WP_126539473.1">
    <property type="nucleotide sequence ID" value="NZ_AP018560.1"/>
</dbReference>
<evidence type="ECO:0000256" key="3">
    <source>
        <dbReference type="ARBA" id="ARBA00019015"/>
    </source>
</evidence>